<name>A0A7D5XCV7_FERL1</name>
<dbReference type="GO" id="GO:0003677">
    <property type="term" value="F:DNA binding"/>
    <property type="evidence" value="ECO:0007669"/>
    <property type="project" value="UniProtKB-KW"/>
</dbReference>
<keyword evidence="3 6" id="KW-0805">Transcription regulation</keyword>
<reference evidence="9" key="1">
    <citation type="submission" date="2020-07" db="EMBL/GenBank/DDBJ databases">
        <title>Metabolic diversity and evolutionary history of the archaeal phylum ###Micrarchaeota### uncovered from a freshwater lake metagenome.</title>
        <authorList>
            <person name="Kadnikov V.V."/>
            <person name="Savvichev A.S."/>
            <person name="Mardanov A.V."/>
            <person name="Beletsky A.V."/>
            <person name="Chupakov A.V."/>
            <person name="Kokryatskaya N.M."/>
            <person name="Pimenov N.V."/>
            <person name="Ravin N.V."/>
        </authorList>
    </citation>
    <scope>NUCLEOTIDE SEQUENCE [LARGE SCALE GENOMIC DNA]</scope>
</reference>
<feature type="domain" description="Transcription factor NikR nickel binding C-terminal" evidence="7">
    <location>
        <begin position="60"/>
        <end position="135"/>
    </location>
</feature>
<dbReference type="Proteomes" id="UP000510821">
    <property type="component" value="Chromosome"/>
</dbReference>
<dbReference type="SUPFAM" id="SSF47598">
    <property type="entry name" value="Ribbon-helix-helix"/>
    <property type="match status" value="1"/>
</dbReference>
<accession>A0A7D5XCV7</accession>
<dbReference type="Gene3D" id="1.10.1220.10">
    <property type="entry name" value="Met repressor-like"/>
    <property type="match status" value="1"/>
</dbReference>
<dbReference type="GO" id="GO:0016151">
    <property type="term" value="F:nickel cation binding"/>
    <property type="evidence" value="ECO:0007669"/>
    <property type="project" value="UniProtKB-UniRule"/>
</dbReference>
<feature type="binding site" evidence="6">
    <location>
        <position position="94"/>
    </location>
    <ligand>
        <name>Ni(2+)</name>
        <dbReference type="ChEBI" id="CHEBI:49786"/>
    </ligand>
</feature>
<dbReference type="NCBIfam" id="NF002169">
    <property type="entry name" value="PRK01002.1"/>
    <property type="match status" value="1"/>
</dbReference>
<protein>
    <recommendedName>
        <fullName evidence="6">Putative nickel-responsive regulator</fullName>
    </recommendedName>
</protein>
<proteinExistence type="inferred from homology"/>
<keyword evidence="1 6" id="KW-0533">Nickel</keyword>
<dbReference type="InterPro" id="IPR022988">
    <property type="entry name" value="Ni_resp_reg_NikR"/>
</dbReference>
<dbReference type="PANTHER" id="PTHR34719:SF2">
    <property type="entry name" value="NICKEL-RESPONSIVE REGULATOR"/>
    <property type="match status" value="1"/>
</dbReference>
<dbReference type="Gene3D" id="3.30.70.1150">
    <property type="entry name" value="ACT-like. Chain A, domain 2"/>
    <property type="match status" value="1"/>
</dbReference>
<keyword evidence="2 6" id="KW-0479">Metal-binding</keyword>
<dbReference type="EMBL" id="CP058998">
    <property type="protein sequence ID" value="QLJ52891.1"/>
    <property type="molecule type" value="Genomic_DNA"/>
</dbReference>
<dbReference type="InterPro" id="IPR014864">
    <property type="entry name" value="TF_NikR_Ni-bd_C"/>
</dbReference>
<evidence type="ECO:0000256" key="1">
    <source>
        <dbReference type="ARBA" id="ARBA00022596"/>
    </source>
</evidence>
<dbReference type="NCBIfam" id="NF003381">
    <property type="entry name" value="PRK04460.1"/>
    <property type="match status" value="1"/>
</dbReference>
<evidence type="ECO:0000256" key="5">
    <source>
        <dbReference type="ARBA" id="ARBA00023163"/>
    </source>
</evidence>
<dbReference type="InterPro" id="IPR027271">
    <property type="entry name" value="Acetolactate_synth/TF_NikR_C"/>
</dbReference>
<evidence type="ECO:0000256" key="4">
    <source>
        <dbReference type="ARBA" id="ARBA00023125"/>
    </source>
</evidence>
<keyword evidence="5 6" id="KW-0804">Transcription</keyword>
<dbReference type="GO" id="GO:0010045">
    <property type="term" value="P:response to nickel cation"/>
    <property type="evidence" value="ECO:0007669"/>
    <property type="project" value="InterPro"/>
</dbReference>
<comment type="cofactor">
    <cofactor evidence="6">
        <name>Ni(2+)</name>
        <dbReference type="ChEBI" id="CHEBI:49786"/>
    </cofactor>
    <text evidence="6">Binds 1 nickel ion per subunit.</text>
</comment>
<dbReference type="PANTHER" id="PTHR34719">
    <property type="entry name" value="NICKEL-RESPONSIVE REGULATOR"/>
    <property type="match status" value="1"/>
</dbReference>
<dbReference type="InterPro" id="IPR045865">
    <property type="entry name" value="ACT-like_dom_sf"/>
</dbReference>
<evidence type="ECO:0000256" key="3">
    <source>
        <dbReference type="ARBA" id="ARBA00023015"/>
    </source>
</evidence>
<dbReference type="Pfam" id="PF08753">
    <property type="entry name" value="NikR_C"/>
    <property type="match status" value="1"/>
</dbReference>
<keyword evidence="4 6" id="KW-0238">DNA-binding</keyword>
<comment type="similarity">
    <text evidence="6">Belongs to the transcriptional regulatory CopG/NikR family.</text>
</comment>
<feature type="binding site" evidence="6">
    <location>
        <position position="96"/>
    </location>
    <ligand>
        <name>Ni(2+)</name>
        <dbReference type="ChEBI" id="CHEBI:49786"/>
    </ligand>
</feature>
<dbReference type="CDD" id="cd22231">
    <property type="entry name" value="RHH_NikR_HicB-like"/>
    <property type="match status" value="1"/>
</dbReference>
<dbReference type="InterPro" id="IPR010985">
    <property type="entry name" value="Ribbon_hlx_hlx"/>
</dbReference>
<gene>
    <name evidence="8" type="ORF">Sv326_0716</name>
</gene>
<dbReference type="GO" id="GO:0003700">
    <property type="term" value="F:DNA-binding transcription factor activity"/>
    <property type="evidence" value="ECO:0007669"/>
    <property type="project" value="UniProtKB-UniRule"/>
</dbReference>
<dbReference type="KEGG" id="flt:Sv326_0716"/>
<dbReference type="NCBIfam" id="NF002815">
    <property type="entry name" value="PRK02967.1"/>
    <property type="match status" value="1"/>
</dbReference>
<evidence type="ECO:0000256" key="6">
    <source>
        <dbReference type="HAMAP-Rule" id="MF_00476"/>
    </source>
</evidence>
<sequence length="137" mass="15379">MHESNKYAKRVSLSLPPELVVKFDAIIIKKAYLNRSKAVADVLRDWISRDEWVQGKGVKVCTISILYDHGMRGVSDRITEIQHRFGASIIASMHVHLSHDDCLEVITAKGSAREMQEIADSLASVRGVRHCKLAVVR</sequence>
<dbReference type="AlphaFoldDB" id="A0A7D5XCV7"/>
<feature type="binding site" evidence="6">
    <location>
        <position position="102"/>
    </location>
    <ligand>
        <name>Ni(2+)</name>
        <dbReference type="ChEBI" id="CHEBI:49786"/>
    </ligand>
</feature>
<evidence type="ECO:0000259" key="7">
    <source>
        <dbReference type="Pfam" id="PF08753"/>
    </source>
</evidence>
<feature type="binding site" evidence="6">
    <location>
        <position position="83"/>
    </location>
    <ligand>
        <name>Ni(2+)</name>
        <dbReference type="ChEBI" id="CHEBI:49786"/>
    </ligand>
</feature>
<dbReference type="SUPFAM" id="SSF55021">
    <property type="entry name" value="ACT-like"/>
    <property type="match status" value="1"/>
</dbReference>
<organism evidence="8 9">
    <name type="scientific">Fermentimicrarchaeum limneticum</name>
    <dbReference type="NCBI Taxonomy" id="2795018"/>
    <lineage>
        <taxon>Archaea</taxon>
        <taxon>Candidatus Micrarchaeota</taxon>
        <taxon>Candidatus Fermentimicrarchaeales</taxon>
        <taxon>Candidatus Fermentimicrarchaeaceae</taxon>
        <taxon>Candidatus Fermentimicrarchaeum</taxon>
    </lineage>
</organism>
<dbReference type="InterPro" id="IPR013321">
    <property type="entry name" value="Arc_rbn_hlx_hlx"/>
</dbReference>
<comment type="function">
    <text evidence="6">Transcriptional regulator.</text>
</comment>
<evidence type="ECO:0000313" key="9">
    <source>
        <dbReference type="Proteomes" id="UP000510821"/>
    </source>
</evidence>
<dbReference type="HAMAP" id="MF_00476">
    <property type="entry name" value="NikR"/>
    <property type="match status" value="1"/>
</dbReference>
<evidence type="ECO:0000313" key="8">
    <source>
        <dbReference type="EMBL" id="QLJ52891.1"/>
    </source>
</evidence>
<evidence type="ECO:0000256" key="2">
    <source>
        <dbReference type="ARBA" id="ARBA00022723"/>
    </source>
</evidence>
<dbReference type="InterPro" id="IPR050192">
    <property type="entry name" value="CopG/NikR_regulator"/>
</dbReference>